<reference evidence="2 3" key="1">
    <citation type="submission" date="2021-06" db="EMBL/GenBank/DDBJ databases">
        <authorList>
            <person name="Kallberg Y."/>
            <person name="Tangrot J."/>
            <person name="Rosling A."/>
        </authorList>
    </citation>
    <scope>NUCLEOTIDE SEQUENCE [LARGE SCALE GENOMIC DNA]</scope>
    <source>
        <strain evidence="2 3">120-4 pot B 10/14</strain>
    </source>
</reference>
<keyword evidence="3" id="KW-1185">Reference proteome</keyword>
<feature type="compositionally biased region" description="Basic and acidic residues" evidence="1">
    <location>
        <begin position="1"/>
        <end position="14"/>
    </location>
</feature>
<feature type="compositionally biased region" description="Basic and acidic residues" evidence="1">
    <location>
        <begin position="31"/>
        <end position="40"/>
    </location>
</feature>
<name>A0ABN7UZU9_GIGMA</name>
<evidence type="ECO:0000313" key="3">
    <source>
        <dbReference type="Proteomes" id="UP000789901"/>
    </source>
</evidence>
<gene>
    <name evidence="2" type="ORF">GMARGA_LOCUS12689</name>
</gene>
<feature type="compositionally biased region" description="Polar residues" evidence="1">
    <location>
        <begin position="17"/>
        <end position="30"/>
    </location>
</feature>
<accession>A0ABN7UZU9</accession>
<organism evidence="2 3">
    <name type="scientific">Gigaspora margarita</name>
    <dbReference type="NCBI Taxonomy" id="4874"/>
    <lineage>
        <taxon>Eukaryota</taxon>
        <taxon>Fungi</taxon>
        <taxon>Fungi incertae sedis</taxon>
        <taxon>Mucoromycota</taxon>
        <taxon>Glomeromycotina</taxon>
        <taxon>Glomeromycetes</taxon>
        <taxon>Diversisporales</taxon>
        <taxon>Gigasporaceae</taxon>
        <taxon>Gigaspora</taxon>
    </lineage>
</organism>
<feature type="non-terminal residue" evidence="2">
    <location>
        <position position="1"/>
    </location>
</feature>
<dbReference type="Proteomes" id="UP000789901">
    <property type="component" value="Unassembled WGS sequence"/>
</dbReference>
<dbReference type="EMBL" id="CAJVQB010007851">
    <property type="protein sequence ID" value="CAG8710201.1"/>
    <property type="molecule type" value="Genomic_DNA"/>
</dbReference>
<feature type="region of interest" description="Disordered" evidence="1">
    <location>
        <begin position="1"/>
        <end position="40"/>
    </location>
</feature>
<protein>
    <submittedName>
        <fullName evidence="2">40570_t:CDS:1</fullName>
    </submittedName>
</protein>
<comment type="caution">
    <text evidence="2">The sequence shown here is derived from an EMBL/GenBank/DDBJ whole genome shotgun (WGS) entry which is preliminary data.</text>
</comment>
<evidence type="ECO:0000313" key="2">
    <source>
        <dbReference type="EMBL" id="CAG8710201.1"/>
    </source>
</evidence>
<evidence type="ECO:0000256" key="1">
    <source>
        <dbReference type="SAM" id="MobiDB-lite"/>
    </source>
</evidence>
<proteinExistence type="predicted"/>
<sequence length="40" mass="4821">RCEENNKEHIEARNHASYVSQYKESGSYNNKYEENKKDID</sequence>